<organism evidence="2">
    <name type="scientific">Singulisphaera sp. Ch08</name>
    <dbReference type="NCBI Taxonomy" id="3120278"/>
    <lineage>
        <taxon>Bacteria</taxon>
        <taxon>Pseudomonadati</taxon>
        <taxon>Planctomycetota</taxon>
        <taxon>Planctomycetia</taxon>
        <taxon>Isosphaerales</taxon>
        <taxon>Isosphaeraceae</taxon>
        <taxon>Singulisphaera</taxon>
    </lineage>
</organism>
<dbReference type="InterPro" id="IPR053135">
    <property type="entry name" value="AKR2_Oxidoreductase"/>
</dbReference>
<evidence type="ECO:0000259" key="1">
    <source>
        <dbReference type="Pfam" id="PF00248"/>
    </source>
</evidence>
<feature type="domain" description="NADP-dependent oxidoreductase" evidence="1">
    <location>
        <begin position="75"/>
        <end position="252"/>
    </location>
</feature>
<sequence length="407" mass="44525">MHADEVSVSEVNRRGFLQTGALATASAMTVASATGSLAAPAADKKTTLPLRPLGKTGADVTILNLGTWRSPGTDRLLRFAYANGVRYFDTAKSYGSEPAIARWLQAMPEVRKEIFLATKDHPVSPRDLIPQLDSRLAALQTDYLDLFFIHGIGSDYGPQSMDWPKSKELKETIETIKKSGKARFVGISCHDAKRAEYIQAAADGGFVDVVMLQFTPWLEKDAPLNRALDACHKRGIGLVSMKQVAGHGELEDVVKRVPTLKEKGLTPYQGLLHAIWSDERISSACVSMRNTDQITEDSLAATKFTAMNRAEIEQLRDACLAAGPTFCADCDGRCARAAGTDAALGDLTRLLTYHDQYGYRGEAKRLYGLMSENDRNWAGADLDAAQRACPNRLNFSSLLPRIDRNLA</sequence>
<dbReference type="EMBL" id="CP155447">
    <property type="protein sequence ID" value="XBH07120.1"/>
    <property type="molecule type" value="Genomic_DNA"/>
</dbReference>
<dbReference type="InterPro" id="IPR023210">
    <property type="entry name" value="NADP_OxRdtase_dom"/>
</dbReference>
<dbReference type="PANTHER" id="PTHR43312:SF1">
    <property type="entry name" value="NADP-DEPENDENT OXIDOREDUCTASE DOMAIN-CONTAINING PROTEIN"/>
    <property type="match status" value="1"/>
</dbReference>
<keyword evidence="2" id="KW-0560">Oxidoreductase</keyword>
<dbReference type="EC" id="1.1.1.-" evidence="2"/>
<evidence type="ECO:0000313" key="2">
    <source>
        <dbReference type="EMBL" id="XBH07120.1"/>
    </source>
</evidence>
<accession>A0AAU7CPA1</accession>
<dbReference type="AlphaFoldDB" id="A0AAU7CPA1"/>
<proteinExistence type="predicted"/>
<reference evidence="2" key="1">
    <citation type="submission" date="2024-05" db="EMBL/GenBank/DDBJ databases">
        <title>Planctomycetes of the genus Singulisphaera possess chitinolytic capabilities.</title>
        <authorList>
            <person name="Ivanova A."/>
        </authorList>
    </citation>
    <scope>NUCLEOTIDE SEQUENCE</scope>
    <source>
        <strain evidence="2">Ch08T</strain>
    </source>
</reference>
<dbReference type="InterPro" id="IPR006311">
    <property type="entry name" value="TAT_signal"/>
</dbReference>
<dbReference type="InterPro" id="IPR036812">
    <property type="entry name" value="NAD(P)_OxRdtase_dom_sf"/>
</dbReference>
<dbReference type="RefSeq" id="WP_406699965.1">
    <property type="nucleotide sequence ID" value="NZ_CP155447.1"/>
</dbReference>
<dbReference type="GO" id="GO:0016491">
    <property type="term" value="F:oxidoreductase activity"/>
    <property type="evidence" value="ECO:0007669"/>
    <property type="project" value="UniProtKB-KW"/>
</dbReference>
<dbReference type="PRINTS" id="PR00069">
    <property type="entry name" value="ALDKETRDTASE"/>
</dbReference>
<gene>
    <name evidence="2" type="ORF">V5E97_14075</name>
</gene>
<dbReference type="Gene3D" id="3.20.20.100">
    <property type="entry name" value="NADP-dependent oxidoreductase domain"/>
    <property type="match status" value="1"/>
</dbReference>
<dbReference type="InterPro" id="IPR020471">
    <property type="entry name" value="AKR"/>
</dbReference>
<dbReference type="CDD" id="cd19105">
    <property type="entry name" value="AKR_unchar"/>
    <property type="match status" value="1"/>
</dbReference>
<dbReference type="PROSITE" id="PS51318">
    <property type="entry name" value="TAT"/>
    <property type="match status" value="1"/>
</dbReference>
<dbReference type="Pfam" id="PF00248">
    <property type="entry name" value="Aldo_ket_red"/>
    <property type="match status" value="1"/>
</dbReference>
<protein>
    <submittedName>
        <fullName evidence="2">Aldo/keto reductase</fullName>
        <ecNumber evidence="2">1.1.1.-</ecNumber>
    </submittedName>
</protein>
<dbReference type="SUPFAM" id="SSF51430">
    <property type="entry name" value="NAD(P)-linked oxidoreductase"/>
    <property type="match status" value="1"/>
</dbReference>
<dbReference type="PANTHER" id="PTHR43312">
    <property type="entry name" value="D-THREO-ALDOSE 1-DEHYDROGENASE"/>
    <property type="match status" value="1"/>
</dbReference>
<name>A0AAU7CPA1_9BACT</name>